<comment type="similarity">
    <text evidence="2">Belongs to the peptidase M35 family.</text>
</comment>
<keyword evidence="6" id="KW-0862">Zinc</keyword>
<sequence length="212" mass="23742">MRLALVLCGMFTGSAASAQQAFECNKADQLVAVEALEQAKVLTLSAAAAVGDTPEYARWFGTYSERNAEQVRATLKAVVTAMRSGAVTLHCNTNREDGCNEGEYAWVYPHRPLEVQLCPPFFELPPLTALQPSERRSNYGTREGTMVHEISHFLRVADTWDHCYSRRECREMATDSPNLAVENADSFQYYTEDVTYYARQPLTDKPSAARQD</sequence>
<reference evidence="11" key="1">
    <citation type="submission" date="2024-04" db="EMBL/GenBank/DDBJ databases">
        <title>Phylogenomic analyses of a clade within the roseobacter group suggest taxonomic reassignments of species of the genera Aestuariivita, Citreicella, Loktanella, Nautella, Pelagibaca, Ruegeria, Thalassobius, Thiobacimonas and Tropicibacter, and the proposal o.</title>
        <authorList>
            <person name="Jeon C.O."/>
        </authorList>
    </citation>
    <scope>NUCLEOTIDE SEQUENCE [LARGE SCALE GENOMIC DNA]</scope>
    <source>
        <strain evidence="11">BS5-3</strain>
    </source>
</reference>
<evidence type="ECO:0000256" key="6">
    <source>
        <dbReference type="ARBA" id="ARBA00022833"/>
    </source>
</evidence>
<evidence type="ECO:0000313" key="10">
    <source>
        <dbReference type="EMBL" id="WZC47839.1"/>
    </source>
</evidence>
<protein>
    <submittedName>
        <fullName evidence="10">M35 family metallo-endopeptidase</fullName>
        <ecNumber evidence="10">3.4.24.-</ecNumber>
    </submittedName>
</protein>
<organism evidence="10 11">
    <name type="scientific">Yoonia phaeophyticola</name>
    <dbReference type="NCBI Taxonomy" id="3137369"/>
    <lineage>
        <taxon>Bacteria</taxon>
        <taxon>Pseudomonadati</taxon>
        <taxon>Pseudomonadota</taxon>
        <taxon>Alphaproteobacteria</taxon>
        <taxon>Rhodobacterales</taxon>
        <taxon>Paracoccaceae</taxon>
        <taxon>Yoonia</taxon>
    </lineage>
</organism>
<keyword evidence="8" id="KW-0732">Signal</keyword>
<dbReference type="EC" id="3.4.24.-" evidence="10"/>
<evidence type="ECO:0000256" key="8">
    <source>
        <dbReference type="SAM" id="SignalP"/>
    </source>
</evidence>
<keyword evidence="4" id="KW-0479">Metal-binding</keyword>
<evidence type="ECO:0000256" key="2">
    <source>
        <dbReference type="ARBA" id="ARBA00010279"/>
    </source>
</evidence>
<dbReference type="PANTHER" id="PTHR37016:SF3">
    <property type="entry name" value="NEUTRAL PROTEASE 2-RELATED"/>
    <property type="match status" value="1"/>
</dbReference>
<keyword evidence="3" id="KW-0645">Protease</keyword>
<dbReference type="InterPro" id="IPR029463">
    <property type="entry name" value="Lys_MEP"/>
</dbReference>
<dbReference type="Pfam" id="PF14521">
    <property type="entry name" value="Aspzincin_M35"/>
    <property type="match status" value="1"/>
</dbReference>
<feature type="signal peptide" evidence="8">
    <location>
        <begin position="1"/>
        <end position="18"/>
    </location>
</feature>
<dbReference type="SMART" id="SM01351">
    <property type="entry name" value="Aspzincin_M35"/>
    <property type="match status" value="1"/>
</dbReference>
<proteinExistence type="inferred from homology"/>
<keyword evidence="11" id="KW-1185">Reference proteome</keyword>
<dbReference type="SUPFAM" id="SSF55486">
    <property type="entry name" value="Metalloproteases ('zincins'), catalytic domain"/>
    <property type="match status" value="1"/>
</dbReference>
<accession>A0ABZ2V121</accession>
<dbReference type="Proteomes" id="UP001440612">
    <property type="component" value="Chromosome"/>
</dbReference>
<dbReference type="InterPro" id="IPR050414">
    <property type="entry name" value="Fungal_M35_metalloproteases"/>
</dbReference>
<dbReference type="Gene3D" id="3.40.390.10">
    <property type="entry name" value="Collagenase (Catalytic Domain)"/>
    <property type="match status" value="1"/>
</dbReference>
<dbReference type="RefSeq" id="WP_341365959.1">
    <property type="nucleotide sequence ID" value="NZ_CP150951.2"/>
</dbReference>
<dbReference type="GO" id="GO:0016787">
    <property type="term" value="F:hydrolase activity"/>
    <property type="evidence" value="ECO:0007669"/>
    <property type="project" value="UniProtKB-KW"/>
</dbReference>
<evidence type="ECO:0000256" key="5">
    <source>
        <dbReference type="ARBA" id="ARBA00022801"/>
    </source>
</evidence>
<comment type="cofactor">
    <cofactor evidence="1">
        <name>Zn(2+)</name>
        <dbReference type="ChEBI" id="CHEBI:29105"/>
    </cofactor>
</comment>
<evidence type="ECO:0000256" key="4">
    <source>
        <dbReference type="ARBA" id="ARBA00022723"/>
    </source>
</evidence>
<dbReference type="InterPro" id="IPR024079">
    <property type="entry name" value="MetalloPept_cat_dom_sf"/>
</dbReference>
<keyword evidence="7" id="KW-0482">Metalloprotease</keyword>
<gene>
    <name evidence="10" type="ORF">AABB29_13165</name>
</gene>
<evidence type="ECO:0000259" key="9">
    <source>
        <dbReference type="SMART" id="SM01351"/>
    </source>
</evidence>
<dbReference type="EMBL" id="CP150951">
    <property type="protein sequence ID" value="WZC47839.1"/>
    <property type="molecule type" value="Genomic_DNA"/>
</dbReference>
<evidence type="ECO:0000313" key="11">
    <source>
        <dbReference type="Proteomes" id="UP001440612"/>
    </source>
</evidence>
<dbReference type="PANTHER" id="PTHR37016">
    <property type="match status" value="1"/>
</dbReference>
<keyword evidence="5 10" id="KW-0378">Hydrolase</keyword>
<feature type="domain" description="Lysine-specific metallo-endopeptidase" evidence="9">
    <location>
        <begin position="47"/>
        <end position="192"/>
    </location>
</feature>
<evidence type="ECO:0000256" key="1">
    <source>
        <dbReference type="ARBA" id="ARBA00001947"/>
    </source>
</evidence>
<evidence type="ECO:0000256" key="7">
    <source>
        <dbReference type="ARBA" id="ARBA00023049"/>
    </source>
</evidence>
<feature type="chain" id="PRO_5046528334" evidence="8">
    <location>
        <begin position="19"/>
        <end position="212"/>
    </location>
</feature>
<name>A0ABZ2V121_9RHOB</name>
<evidence type="ECO:0000256" key="3">
    <source>
        <dbReference type="ARBA" id="ARBA00022670"/>
    </source>
</evidence>